<gene>
    <name evidence="2" type="ORF">HID58_027556</name>
</gene>
<feature type="region of interest" description="Disordered" evidence="1">
    <location>
        <begin position="44"/>
        <end position="68"/>
    </location>
</feature>
<feature type="compositionally biased region" description="Basic and acidic residues" evidence="1">
    <location>
        <begin position="147"/>
        <end position="177"/>
    </location>
</feature>
<sequence length="439" mass="49209">MASRKIGPTPCGVDSGFTVSYSHFYLNTKLYTVGFTMAYRSSRRDKGKWIPDPPREARRPPIKIPQGDTASLIEEHKLTLIGRSRTLERLDADRRNAYERKQSRSDSSQWQRPTSREPDWKEEKNFRFTYGARRDPNYSSSSLRIGKSGEEDKRRPARERLSFSKEETSSAHMEARSRTIPQNQRTEWRPVASGSQQRSQTKSAQSLVSHTPSPRPQREGGSSLQALSQTNKHNSGEGSLLSNDRRSALQRLSLPTERVPLLQDGIANAASGRLQEVDIHYLEEILTVQKGSSVPSTSRNPGGSGGGAVGGTNLPANSRERVGSREIEYNSTQDRSPIRTLSEDRVHVSLRLGPLFDTEEEDLNLPSAAMMPPPLNTASQLICPMGPTREEDQNMLVSELLMSDSAEWNVNKIKQVLPHYEDLIRKLVPSDCGMRDELV</sequence>
<dbReference type="EMBL" id="JAGKQM010000007">
    <property type="protein sequence ID" value="KAH0919896.1"/>
    <property type="molecule type" value="Genomic_DNA"/>
</dbReference>
<proteinExistence type="predicted"/>
<name>A0ABQ8CUH7_BRANA</name>
<evidence type="ECO:0000313" key="2">
    <source>
        <dbReference type="EMBL" id="KAH0919896.1"/>
    </source>
</evidence>
<feature type="compositionally biased region" description="Basic and acidic residues" evidence="1">
    <location>
        <begin position="94"/>
        <end position="104"/>
    </location>
</feature>
<feature type="compositionally biased region" description="Polar residues" evidence="1">
    <location>
        <begin position="290"/>
        <end position="301"/>
    </location>
</feature>
<evidence type="ECO:0000313" key="3">
    <source>
        <dbReference type="Proteomes" id="UP000824890"/>
    </source>
</evidence>
<feature type="region of interest" description="Disordered" evidence="1">
    <location>
        <begin position="94"/>
        <end position="245"/>
    </location>
</feature>
<feature type="compositionally biased region" description="Basic and acidic residues" evidence="1">
    <location>
        <begin position="318"/>
        <end position="328"/>
    </location>
</feature>
<accession>A0ABQ8CUH7</accession>
<feature type="compositionally biased region" description="Polar residues" evidence="1">
    <location>
        <begin position="193"/>
        <end position="212"/>
    </location>
</feature>
<dbReference type="Proteomes" id="UP000824890">
    <property type="component" value="Unassembled WGS sequence"/>
</dbReference>
<keyword evidence="3" id="KW-1185">Reference proteome</keyword>
<feature type="compositionally biased region" description="Polar residues" evidence="1">
    <location>
        <begin position="220"/>
        <end position="242"/>
    </location>
</feature>
<protein>
    <submittedName>
        <fullName evidence="2">Uncharacterized protein</fullName>
    </submittedName>
</protein>
<comment type="caution">
    <text evidence="2">The sequence shown here is derived from an EMBL/GenBank/DDBJ whole genome shotgun (WGS) entry which is preliminary data.</text>
</comment>
<evidence type="ECO:0000256" key="1">
    <source>
        <dbReference type="SAM" id="MobiDB-lite"/>
    </source>
</evidence>
<organism evidence="2 3">
    <name type="scientific">Brassica napus</name>
    <name type="common">Rape</name>
    <dbReference type="NCBI Taxonomy" id="3708"/>
    <lineage>
        <taxon>Eukaryota</taxon>
        <taxon>Viridiplantae</taxon>
        <taxon>Streptophyta</taxon>
        <taxon>Embryophyta</taxon>
        <taxon>Tracheophyta</taxon>
        <taxon>Spermatophyta</taxon>
        <taxon>Magnoliopsida</taxon>
        <taxon>eudicotyledons</taxon>
        <taxon>Gunneridae</taxon>
        <taxon>Pentapetalae</taxon>
        <taxon>rosids</taxon>
        <taxon>malvids</taxon>
        <taxon>Brassicales</taxon>
        <taxon>Brassicaceae</taxon>
        <taxon>Brassiceae</taxon>
        <taxon>Brassica</taxon>
    </lineage>
</organism>
<feature type="region of interest" description="Disordered" evidence="1">
    <location>
        <begin position="290"/>
        <end position="335"/>
    </location>
</feature>
<reference evidence="2 3" key="1">
    <citation type="submission" date="2021-05" db="EMBL/GenBank/DDBJ databases">
        <title>Genome Assembly of Synthetic Allotetraploid Brassica napus Reveals Homoeologous Exchanges between Subgenomes.</title>
        <authorList>
            <person name="Davis J.T."/>
        </authorList>
    </citation>
    <scope>NUCLEOTIDE SEQUENCE [LARGE SCALE GENOMIC DNA]</scope>
    <source>
        <strain evidence="3">cv. Da-Ae</strain>
        <tissue evidence="2">Seedling</tissue>
    </source>
</reference>
<feature type="compositionally biased region" description="Basic and acidic residues" evidence="1">
    <location>
        <begin position="44"/>
        <end position="59"/>
    </location>
</feature>
<feature type="compositionally biased region" description="Basic and acidic residues" evidence="1">
    <location>
        <begin position="114"/>
        <end position="136"/>
    </location>
</feature>